<organism evidence="2 3">
    <name type="scientific">Filimonas lacunae</name>
    <dbReference type="NCBI Taxonomy" id="477680"/>
    <lineage>
        <taxon>Bacteria</taxon>
        <taxon>Pseudomonadati</taxon>
        <taxon>Bacteroidota</taxon>
        <taxon>Chitinophagia</taxon>
        <taxon>Chitinophagales</taxon>
        <taxon>Chitinophagaceae</taxon>
        <taxon>Filimonas</taxon>
    </lineage>
</organism>
<dbReference type="PROSITE" id="PS51257">
    <property type="entry name" value="PROKAR_LIPOPROTEIN"/>
    <property type="match status" value="1"/>
</dbReference>
<dbReference type="EMBL" id="FTOR01000007">
    <property type="protein sequence ID" value="SIT27668.1"/>
    <property type="molecule type" value="Genomic_DNA"/>
</dbReference>
<gene>
    <name evidence="2" type="ORF">SAMN05421788_107291</name>
</gene>
<accession>A0A173MGS9</accession>
<reference evidence="3" key="1">
    <citation type="submission" date="2017-01" db="EMBL/GenBank/DDBJ databases">
        <authorList>
            <person name="Varghese N."/>
            <person name="Submissions S."/>
        </authorList>
    </citation>
    <scope>NUCLEOTIDE SEQUENCE [LARGE SCALE GENOMIC DNA]</scope>
    <source>
        <strain evidence="3">DSM 21054</strain>
    </source>
</reference>
<sequence>MKNKFLKLTGVAAMALMVFAACSKKDASNPSLTVNGTVAYVGIDSIVNGAFTTPLADAGGSTGNWGTVSYDLFKPGVAGTGDTTHLIFDGAWCGDVSPGSGRNLGYVDVSGTTLAAISLTTIGGAILNPASKLGYNSGSAGWYGYDLSTHQVAPVSGRYVILYNGASLAASSVIYVLQITTITYTETPTGSGLYKGNVSFKYKRLK</sequence>
<dbReference type="RefSeq" id="WP_076380918.1">
    <property type="nucleotide sequence ID" value="NZ_AP017422.1"/>
</dbReference>
<name>A0A173MGS9_9BACT</name>
<dbReference type="STRING" id="477680.SAMN05421788_107291"/>
<evidence type="ECO:0000313" key="3">
    <source>
        <dbReference type="Proteomes" id="UP000186917"/>
    </source>
</evidence>
<dbReference type="Proteomes" id="UP000186917">
    <property type="component" value="Unassembled WGS sequence"/>
</dbReference>
<proteinExistence type="predicted"/>
<feature type="signal peptide" evidence="1">
    <location>
        <begin position="1"/>
        <end position="20"/>
    </location>
</feature>
<dbReference type="KEGG" id="fln:FLA_2650"/>
<dbReference type="AlphaFoldDB" id="A0A173MGS9"/>
<feature type="chain" id="PRO_5030022933" description="HmuY protein" evidence="1">
    <location>
        <begin position="21"/>
        <end position="206"/>
    </location>
</feature>
<keyword evidence="1" id="KW-0732">Signal</keyword>
<evidence type="ECO:0000313" key="2">
    <source>
        <dbReference type="EMBL" id="SIT27668.1"/>
    </source>
</evidence>
<dbReference type="OrthoDB" id="792057at2"/>
<keyword evidence="3" id="KW-1185">Reference proteome</keyword>
<protein>
    <recommendedName>
        <fullName evidence="4">HmuY protein</fullName>
    </recommendedName>
</protein>
<evidence type="ECO:0008006" key="4">
    <source>
        <dbReference type="Google" id="ProtNLM"/>
    </source>
</evidence>
<evidence type="ECO:0000256" key="1">
    <source>
        <dbReference type="SAM" id="SignalP"/>
    </source>
</evidence>